<dbReference type="SUPFAM" id="SSF52540">
    <property type="entry name" value="P-loop containing nucleoside triphosphate hydrolases"/>
    <property type="match status" value="1"/>
</dbReference>
<organism evidence="9 10">
    <name type="scientific">Marinobacter mobilis</name>
    <dbReference type="NCBI Taxonomy" id="488533"/>
    <lineage>
        <taxon>Bacteria</taxon>
        <taxon>Pseudomonadati</taxon>
        <taxon>Pseudomonadota</taxon>
        <taxon>Gammaproteobacteria</taxon>
        <taxon>Pseudomonadales</taxon>
        <taxon>Marinobacteraceae</taxon>
        <taxon>Marinobacter</taxon>
    </lineage>
</organism>
<evidence type="ECO:0000313" key="10">
    <source>
        <dbReference type="Proteomes" id="UP000199675"/>
    </source>
</evidence>
<dbReference type="GO" id="GO:0005524">
    <property type="term" value="F:ATP binding"/>
    <property type="evidence" value="ECO:0007669"/>
    <property type="project" value="UniProtKB-KW"/>
</dbReference>
<keyword evidence="3" id="KW-0805">Transcription regulation</keyword>
<dbReference type="GO" id="GO:0000160">
    <property type="term" value="P:phosphorelay signal transduction system"/>
    <property type="evidence" value="ECO:0007669"/>
    <property type="project" value="InterPro"/>
</dbReference>
<keyword evidence="6" id="KW-0597">Phosphoprotein</keyword>
<dbReference type="GO" id="GO:0006355">
    <property type="term" value="P:regulation of DNA-templated transcription"/>
    <property type="evidence" value="ECO:0007669"/>
    <property type="project" value="InterPro"/>
</dbReference>
<dbReference type="Gene3D" id="3.40.50.300">
    <property type="entry name" value="P-loop containing nucleotide triphosphate hydrolases"/>
    <property type="match status" value="1"/>
</dbReference>
<dbReference type="InterPro" id="IPR025943">
    <property type="entry name" value="Sigma_54_int_dom_ATP-bd_2"/>
</dbReference>
<dbReference type="EMBL" id="FNNE01000008">
    <property type="protein sequence ID" value="SDX37338.1"/>
    <property type="molecule type" value="Genomic_DNA"/>
</dbReference>
<dbReference type="InterPro" id="IPR011006">
    <property type="entry name" value="CheY-like_superfamily"/>
</dbReference>
<dbReference type="InterPro" id="IPR058031">
    <property type="entry name" value="AAA_lid_NorR"/>
</dbReference>
<dbReference type="Pfam" id="PF02954">
    <property type="entry name" value="HTH_8"/>
    <property type="match status" value="1"/>
</dbReference>
<accession>A0A1H3B6P6</accession>
<evidence type="ECO:0000256" key="4">
    <source>
        <dbReference type="ARBA" id="ARBA00023125"/>
    </source>
</evidence>
<dbReference type="Gene3D" id="3.40.50.2300">
    <property type="match status" value="1"/>
</dbReference>
<feature type="domain" description="Sigma-54 factor interaction" evidence="7">
    <location>
        <begin position="144"/>
        <end position="373"/>
    </location>
</feature>
<keyword evidence="2" id="KW-0067">ATP-binding</keyword>
<evidence type="ECO:0000256" key="3">
    <source>
        <dbReference type="ARBA" id="ARBA00023015"/>
    </source>
</evidence>
<dbReference type="GO" id="GO:0043565">
    <property type="term" value="F:sequence-specific DNA binding"/>
    <property type="evidence" value="ECO:0007669"/>
    <property type="project" value="InterPro"/>
</dbReference>
<dbReference type="PANTHER" id="PTHR32071:SF100">
    <property type="entry name" value="RESPONSE REGULATOR PROTEIN PILR"/>
    <property type="match status" value="1"/>
</dbReference>
<dbReference type="InterPro" id="IPR027417">
    <property type="entry name" value="P-loop_NTPase"/>
</dbReference>
<dbReference type="Gene3D" id="1.10.10.60">
    <property type="entry name" value="Homeodomain-like"/>
    <property type="match status" value="1"/>
</dbReference>
<feature type="modified residue" description="4-aspartylphosphate" evidence="6">
    <location>
        <position position="60"/>
    </location>
</feature>
<dbReference type="PROSITE" id="PS50045">
    <property type="entry name" value="SIGMA54_INTERACT_4"/>
    <property type="match status" value="1"/>
</dbReference>
<evidence type="ECO:0000259" key="8">
    <source>
        <dbReference type="PROSITE" id="PS50110"/>
    </source>
</evidence>
<dbReference type="STRING" id="488533.SAMN04487960_108230"/>
<evidence type="ECO:0000256" key="1">
    <source>
        <dbReference type="ARBA" id="ARBA00022741"/>
    </source>
</evidence>
<dbReference type="InterPro" id="IPR025944">
    <property type="entry name" value="Sigma_54_int_dom_CS"/>
</dbReference>
<dbReference type="PROSITE" id="PS00675">
    <property type="entry name" value="SIGMA54_INTERACT_1"/>
    <property type="match status" value="1"/>
</dbReference>
<dbReference type="PANTHER" id="PTHR32071">
    <property type="entry name" value="TRANSCRIPTIONAL REGULATORY PROTEIN"/>
    <property type="match status" value="1"/>
</dbReference>
<dbReference type="AlphaFoldDB" id="A0A1H3B6P6"/>
<dbReference type="Pfam" id="PF00072">
    <property type="entry name" value="Response_reg"/>
    <property type="match status" value="1"/>
</dbReference>
<dbReference type="PROSITE" id="PS00688">
    <property type="entry name" value="SIGMA54_INTERACT_3"/>
    <property type="match status" value="1"/>
</dbReference>
<reference evidence="9 10" key="1">
    <citation type="submission" date="2016-10" db="EMBL/GenBank/DDBJ databases">
        <authorList>
            <person name="de Groot N.N."/>
        </authorList>
    </citation>
    <scope>NUCLEOTIDE SEQUENCE [LARGE SCALE GENOMIC DNA]</scope>
    <source>
        <strain evidence="9 10">CGMCC 1.7059</strain>
    </source>
</reference>
<dbReference type="InterPro" id="IPR001789">
    <property type="entry name" value="Sig_transdc_resp-reg_receiver"/>
</dbReference>
<keyword evidence="5" id="KW-0804">Transcription</keyword>
<dbReference type="SMART" id="SM00448">
    <property type="entry name" value="REC"/>
    <property type="match status" value="1"/>
</dbReference>
<dbReference type="SMART" id="SM00382">
    <property type="entry name" value="AAA"/>
    <property type="match status" value="1"/>
</dbReference>
<dbReference type="Gene3D" id="1.10.8.60">
    <property type="match status" value="1"/>
</dbReference>
<evidence type="ECO:0000313" key="9">
    <source>
        <dbReference type="EMBL" id="SDX37338.1"/>
    </source>
</evidence>
<name>A0A1H3B6P6_9GAMM</name>
<dbReference type="Pfam" id="PF00158">
    <property type="entry name" value="Sigma54_activat"/>
    <property type="match status" value="1"/>
</dbReference>
<dbReference type="CDD" id="cd00009">
    <property type="entry name" value="AAA"/>
    <property type="match status" value="1"/>
</dbReference>
<feature type="domain" description="Response regulatory" evidence="8">
    <location>
        <begin position="11"/>
        <end position="125"/>
    </location>
</feature>
<dbReference type="InterPro" id="IPR009057">
    <property type="entry name" value="Homeodomain-like_sf"/>
</dbReference>
<dbReference type="PRINTS" id="PR01590">
    <property type="entry name" value="HTHFIS"/>
</dbReference>
<evidence type="ECO:0000256" key="5">
    <source>
        <dbReference type="ARBA" id="ARBA00023163"/>
    </source>
</evidence>
<dbReference type="InterPro" id="IPR025662">
    <property type="entry name" value="Sigma_54_int_dom_ATP-bd_1"/>
</dbReference>
<dbReference type="InterPro" id="IPR003593">
    <property type="entry name" value="AAA+_ATPase"/>
</dbReference>
<proteinExistence type="predicted"/>
<sequence>MDPQAPMTIPSALIVDDEPDIRELLEITLSRMGIQTQTAPDVSTAKKLLQETAPQLCLTDMNLPDGDGIELVKWIQTHSPNTPVAVITAYGSMDAAIQSLKAGAFDFVSKPVELSRLRELVNSALKLSPAAESEDTPGDDPGLLLGNSSEIKRLRNQVRKLARSQAPVFISGESGSGKELVARTIHLQGPRSEGPFVAVNCGAIPSELMESEFFGHKKGSFTGAVDNKDGLFRSANGGTLFLDEVADLPLAMQVKLLRAIQEKAVRPVGDSQEIPVDIRVLSATHKNLPELVAEGAFRQDLFYRINVIELSVPPLRQRKDDVELLANHILQRVAREYECDPATLTADAIDRLKGYDFPGNVRELENILERAYTLCDNDVISGDDLQLGNGHQTALTAPSLNPDNTTSLPDIPEGDMDLEGYLESIEKQAISKALEATRWNKTAAAKRLGISFRALRYKLKKLGME</sequence>
<keyword evidence="4" id="KW-0238">DNA-binding</keyword>
<dbReference type="Proteomes" id="UP000199675">
    <property type="component" value="Unassembled WGS sequence"/>
</dbReference>
<evidence type="ECO:0000259" key="7">
    <source>
        <dbReference type="PROSITE" id="PS50045"/>
    </source>
</evidence>
<gene>
    <name evidence="9" type="ORF">SAMN04487960_108230</name>
</gene>
<dbReference type="FunFam" id="3.40.50.300:FF:000006">
    <property type="entry name" value="DNA-binding transcriptional regulator NtrC"/>
    <property type="match status" value="1"/>
</dbReference>
<keyword evidence="1" id="KW-0547">Nucleotide-binding</keyword>
<evidence type="ECO:0000256" key="6">
    <source>
        <dbReference type="PROSITE-ProRule" id="PRU00169"/>
    </source>
</evidence>
<dbReference type="SUPFAM" id="SSF52172">
    <property type="entry name" value="CheY-like"/>
    <property type="match status" value="1"/>
</dbReference>
<evidence type="ECO:0000256" key="2">
    <source>
        <dbReference type="ARBA" id="ARBA00022840"/>
    </source>
</evidence>
<dbReference type="PROSITE" id="PS00676">
    <property type="entry name" value="SIGMA54_INTERACT_2"/>
    <property type="match status" value="1"/>
</dbReference>
<dbReference type="PROSITE" id="PS50110">
    <property type="entry name" value="RESPONSE_REGULATORY"/>
    <property type="match status" value="1"/>
</dbReference>
<dbReference type="SUPFAM" id="SSF46689">
    <property type="entry name" value="Homeodomain-like"/>
    <property type="match status" value="1"/>
</dbReference>
<dbReference type="InterPro" id="IPR002078">
    <property type="entry name" value="Sigma_54_int"/>
</dbReference>
<dbReference type="InterPro" id="IPR002197">
    <property type="entry name" value="HTH_Fis"/>
</dbReference>
<protein>
    <submittedName>
        <fullName evidence="9">Two-component system, NtrC family, response regulator PilR</fullName>
    </submittedName>
</protein>
<dbReference type="Pfam" id="PF25601">
    <property type="entry name" value="AAA_lid_14"/>
    <property type="match status" value="1"/>
</dbReference>
<keyword evidence="10" id="KW-1185">Reference proteome</keyword>